<gene>
    <name evidence="2" type="ORF">SDC9_199849</name>
</gene>
<evidence type="ECO:0000256" key="1">
    <source>
        <dbReference type="SAM" id="MobiDB-lite"/>
    </source>
</evidence>
<sequence length="128" mass="13990">MRRKVSLYSVFGAVLASELARRKIEYYAEPRPKSEHNHSGCAHEARKTRHDAVNKEDTAEDGAKPCRLHAARQLIGTDHIGLGLAQTHGRQTGESPADMSESTITLPMSRLSTLPASSAPWGMVSNPE</sequence>
<accession>A0A645IY92</accession>
<comment type="caution">
    <text evidence="2">The sequence shown here is derived from an EMBL/GenBank/DDBJ whole genome shotgun (WGS) entry which is preliminary data.</text>
</comment>
<feature type="region of interest" description="Disordered" evidence="1">
    <location>
        <begin position="30"/>
        <end position="65"/>
    </location>
</feature>
<reference evidence="2" key="1">
    <citation type="submission" date="2019-08" db="EMBL/GenBank/DDBJ databases">
        <authorList>
            <person name="Kucharzyk K."/>
            <person name="Murdoch R.W."/>
            <person name="Higgins S."/>
            <person name="Loffler F."/>
        </authorList>
    </citation>
    <scope>NUCLEOTIDE SEQUENCE</scope>
</reference>
<dbReference type="AlphaFoldDB" id="A0A645IY92"/>
<protein>
    <submittedName>
        <fullName evidence="2">Uncharacterized protein</fullName>
    </submittedName>
</protein>
<proteinExistence type="predicted"/>
<dbReference type="EMBL" id="VSSQ01118069">
    <property type="protein sequence ID" value="MPN52193.1"/>
    <property type="molecule type" value="Genomic_DNA"/>
</dbReference>
<evidence type="ECO:0000313" key="2">
    <source>
        <dbReference type="EMBL" id="MPN52193.1"/>
    </source>
</evidence>
<organism evidence="2">
    <name type="scientific">bioreactor metagenome</name>
    <dbReference type="NCBI Taxonomy" id="1076179"/>
    <lineage>
        <taxon>unclassified sequences</taxon>
        <taxon>metagenomes</taxon>
        <taxon>ecological metagenomes</taxon>
    </lineage>
</organism>
<name>A0A645IY92_9ZZZZ</name>
<feature type="compositionally biased region" description="Basic and acidic residues" evidence="1">
    <location>
        <begin position="30"/>
        <end position="64"/>
    </location>
</feature>